<feature type="domain" description="CENP-V/GFA" evidence="5">
    <location>
        <begin position="9"/>
        <end position="122"/>
    </location>
</feature>
<evidence type="ECO:0000256" key="1">
    <source>
        <dbReference type="ARBA" id="ARBA00005495"/>
    </source>
</evidence>
<accession>A0A8H4PK83</accession>
<dbReference type="SUPFAM" id="SSF51316">
    <property type="entry name" value="Mss4-like"/>
    <property type="match status" value="1"/>
</dbReference>
<protein>
    <recommendedName>
        <fullName evidence="5">CENP-V/GFA domain-containing protein</fullName>
    </recommendedName>
</protein>
<organism evidence="6 7">
    <name type="scientific">Ophiocordyceps sinensis</name>
    <dbReference type="NCBI Taxonomy" id="72228"/>
    <lineage>
        <taxon>Eukaryota</taxon>
        <taxon>Fungi</taxon>
        <taxon>Dikarya</taxon>
        <taxon>Ascomycota</taxon>
        <taxon>Pezizomycotina</taxon>
        <taxon>Sordariomycetes</taxon>
        <taxon>Hypocreomycetidae</taxon>
        <taxon>Hypocreales</taxon>
        <taxon>Ophiocordycipitaceae</taxon>
        <taxon>Ophiocordyceps</taxon>
    </lineage>
</organism>
<dbReference type="PANTHER" id="PTHR33337:SF39">
    <property type="entry name" value="DUF636 DOMAIN PROTEIN (AFU_ORTHOLOGUE AFUA_6G11530)"/>
    <property type="match status" value="1"/>
</dbReference>
<dbReference type="GO" id="GO:0046872">
    <property type="term" value="F:metal ion binding"/>
    <property type="evidence" value="ECO:0007669"/>
    <property type="project" value="UniProtKB-KW"/>
</dbReference>
<comment type="caution">
    <text evidence="6">The sequence shown here is derived from an EMBL/GenBank/DDBJ whole genome shotgun (WGS) entry which is preliminary data.</text>
</comment>
<dbReference type="PROSITE" id="PS51891">
    <property type="entry name" value="CENP_V_GFA"/>
    <property type="match status" value="1"/>
</dbReference>
<dbReference type="OrthoDB" id="2212170at2759"/>
<proteinExistence type="inferred from homology"/>
<sequence>MSSSAPTTVRGSCLCGKIQYELARTPSANQNCLCFCNSCRKMTGSVGMANSWVKNEEFKLLTGAEHMRIYDDRSCDSGGAIERGFCASCGSTMTSENKAKFPGCLIVPWGSMELDPAGNAWLPTTEYFCKRKASWFSTPEDTERHQELPL</sequence>
<dbReference type="InterPro" id="IPR011057">
    <property type="entry name" value="Mss4-like_sf"/>
</dbReference>
<evidence type="ECO:0000256" key="2">
    <source>
        <dbReference type="ARBA" id="ARBA00022723"/>
    </source>
</evidence>
<keyword evidence="3" id="KW-0862">Zinc</keyword>
<dbReference type="EMBL" id="JAAVMX010000008">
    <property type="protein sequence ID" value="KAF4504953.1"/>
    <property type="molecule type" value="Genomic_DNA"/>
</dbReference>
<comment type="similarity">
    <text evidence="1">Belongs to the Gfa family.</text>
</comment>
<reference evidence="6 7" key="1">
    <citation type="journal article" date="2020" name="Genome Biol. Evol.">
        <title>A new high-quality draft genome assembly of the Chinese cordyceps Ophiocordyceps sinensis.</title>
        <authorList>
            <person name="Shu R."/>
            <person name="Zhang J."/>
            <person name="Meng Q."/>
            <person name="Zhang H."/>
            <person name="Zhou G."/>
            <person name="Li M."/>
            <person name="Wu P."/>
            <person name="Zhao Y."/>
            <person name="Chen C."/>
            <person name="Qin Q."/>
        </authorList>
    </citation>
    <scope>NUCLEOTIDE SEQUENCE [LARGE SCALE GENOMIC DNA]</scope>
    <source>
        <strain evidence="6 7">IOZ07</strain>
    </source>
</reference>
<evidence type="ECO:0000313" key="7">
    <source>
        <dbReference type="Proteomes" id="UP000557566"/>
    </source>
</evidence>
<keyword evidence="2" id="KW-0479">Metal-binding</keyword>
<keyword evidence="4" id="KW-0456">Lyase</keyword>
<evidence type="ECO:0000256" key="4">
    <source>
        <dbReference type="ARBA" id="ARBA00023239"/>
    </source>
</evidence>
<dbReference type="Proteomes" id="UP000557566">
    <property type="component" value="Unassembled WGS sequence"/>
</dbReference>
<evidence type="ECO:0000313" key="6">
    <source>
        <dbReference type="EMBL" id="KAF4504953.1"/>
    </source>
</evidence>
<dbReference type="GO" id="GO:0016846">
    <property type="term" value="F:carbon-sulfur lyase activity"/>
    <property type="evidence" value="ECO:0007669"/>
    <property type="project" value="InterPro"/>
</dbReference>
<dbReference type="Gene3D" id="3.90.1590.10">
    <property type="entry name" value="glutathione-dependent formaldehyde- activating enzyme (gfa)"/>
    <property type="match status" value="1"/>
</dbReference>
<evidence type="ECO:0000259" key="5">
    <source>
        <dbReference type="PROSITE" id="PS51891"/>
    </source>
</evidence>
<dbReference type="Pfam" id="PF04828">
    <property type="entry name" value="GFA"/>
    <property type="match status" value="1"/>
</dbReference>
<dbReference type="AlphaFoldDB" id="A0A8H4PK83"/>
<name>A0A8H4PK83_9HYPO</name>
<keyword evidence="7" id="KW-1185">Reference proteome</keyword>
<dbReference type="PANTHER" id="PTHR33337">
    <property type="entry name" value="GFA DOMAIN-CONTAINING PROTEIN"/>
    <property type="match status" value="1"/>
</dbReference>
<evidence type="ECO:0000256" key="3">
    <source>
        <dbReference type="ARBA" id="ARBA00022833"/>
    </source>
</evidence>
<dbReference type="InterPro" id="IPR006913">
    <property type="entry name" value="CENP-V/GFA"/>
</dbReference>
<gene>
    <name evidence="6" type="ORF">G6O67_006958</name>
</gene>